<dbReference type="STRING" id="349095.SAMN05660299_00447"/>
<accession>A0A1G9RFC1</accession>
<gene>
    <name evidence="1" type="ORF">SAMN05660299_00447</name>
</gene>
<dbReference type="EMBL" id="FNHQ01000003">
    <property type="protein sequence ID" value="SDM22019.1"/>
    <property type="molecule type" value="Genomic_DNA"/>
</dbReference>
<dbReference type="AlphaFoldDB" id="A0A1G9RFC1"/>
<evidence type="ECO:0008006" key="3">
    <source>
        <dbReference type="Google" id="ProtNLM"/>
    </source>
</evidence>
<proteinExistence type="predicted"/>
<dbReference type="Pfam" id="PF16256">
    <property type="entry name" value="DUF4911"/>
    <property type="match status" value="1"/>
</dbReference>
<dbReference type="Proteomes" id="UP000199309">
    <property type="component" value="Unassembled WGS sequence"/>
</dbReference>
<sequence>MNHDWVYFRIKPENMTFVTRIIEGCEYLGVVTALDGKKGIGFVRTVIDTKELTKEILMSLPFRVELLDVNQLKII</sequence>
<keyword evidence="2" id="KW-1185">Reference proteome</keyword>
<reference evidence="1 2" key="1">
    <citation type="submission" date="2016-10" db="EMBL/GenBank/DDBJ databases">
        <authorList>
            <person name="de Groot N.N."/>
        </authorList>
    </citation>
    <scope>NUCLEOTIDE SEQUENCE [LARGE SCALE GENOMIC DNA]</scope>
    <source>
        <strain evidence="1 2">DSM 16981</strain>
    </source>
</reference>
<dbReference type="RefSeq" id="WP_091647787.1">
    <property type="nucleotide sequence ID" value="NZ_FNHQ01000003.1"/>
</dbReference>
<evidence type="ECO:0000313" key="2">
    <source>
        <dbReference type="Proteomes" id="UP000199309"/>
    </source>
</evidence>
<dbReference type="InterPro" id="IPR032587">
    <property type="entry name" value="DUF4911"/>
</dbReference>
<name>A0A1G9RFC1_9FIRM</name>
<dbReference type="OrthoDB" id="2084209at2"/>
<evidence type="ECO:0000313" key="1">
    <source>
        <dbReference type="EMBL" id="SDM22019.1"/>
    </source>
</evidence>
<organism evidence="1 2">
    <name type="scientific">Megasphaera paucivorans</name>
    <dbReference type="NCBI Taxonomy" id="349095"/>
    <lineage>
        <taxon>Bacteria</taxon>
        <taxon>Bacillati</taxon>
        <taxon>Bacillota</taxon>
        <taxon>Negativicutes</taxon>
        <taxon>Veillonellales</taxon>
        <taxon>Veillonellaceae</taxon>
        <taxon>Megasphaera</taxon>
    </lineage>
</organism>
<protein>
    <recommendedName>
        <fullName evidence="3">DUF4911 domain-containing protein</fullName>
    </recommendedName>
</protein>